<name>A0A7N4NWF2_SARHA</name>
<evidence type="ECO:0000313" key="2">
    <source>
        <dbReference type="Proteomes" id="UP000007648"/>
    </source>
</evidence>
<evidence type="ECO:0000313" key="1">
    <source>
        <dbReference type="Ensembl" id="ENSSHAP00000029484.1"/>
    </source>
</evidence>
<reference evidence="1" key="3">
    <citation type="submission" date="2025-09" db="UniProtKB">
        <authorList>
            <consortium name="Ensembl"/>
        </authorList>
    </citation>
    <scope>IDENTIFICATION</scope>
</reference>
<sequence>MFIKLAEFQFDAVRTLKTGVSILKFILCGNVANYFEKRKRFSHLSEYSICKAFRNKGVSLYMKNIQIKFHEPLGNPLDRIGKLFLLPRKFQMES</sequence>
<reference evidence="1 2" key="1">
    <citation type="journal article" date="2011" name="Proc. Natl. Acad. Sci. U.S.A.">
        <title>Genetic diversity and population structure of the endangered marsupial Sarcophilus harrisii (Tasmanian devil).</title>
        <authorList>
            <person name="Miller W."/>
            <person name="Hayes V.M."/>
            <person name="Ratan A."/>
            <person name="Petersen D.C."/>
            <person name="Wittekindt N.E."/>
            <person name="Miller J."/>
            <person name="Walenz B."/>
            <person name="Knight J."/>
            <person name="Qi J."/>
            <person name="Zhao F."/>
            <person name="Wang Q."/>
            <person name="Bedoya-Reina O.C."/>
            <person name="Katiyar N."/>
            <person name="Tomsho L.P."/>
            <person name="Kasson L.M."/>
            <person name="Hardie R.A."/>
            <person name="Woodbridge P."/>
            <person name="Tindall E.A."/>
            <person name="Bertelsen M.F."/>
            <person name="Dixon D."/>
            <person name="Pyecroft S."/>
            <person name="Helgen K.M."/>
            <person name="Lesk A.M."/>
            <person name="Pringle T.H."/>
            <person name="Patterson N."/>
            <person name="Zhang Y."/>
            <person name="Kreiss A."/>
            <person name="Woods G.M."/>
            <person name="Jones M.E."/>
            <person name="Schuster S.C."/>
        </authorList>
    </citation>
    <scope>NUCLEOTIDE SEQUENCE [LARGE SCALE GENOMIC DNA]</scope>
</reference>
<dbReference type="InParanoid" id="A0A7N4NWF2"/>
<keyword evidence="2" id="KW-1185">Reference proteome</keyword>
<dbReference type="Proteomes" id="UP000007648">
    <property type="component" value="Unassembled WGS sequence"/>
</dbReference>
<accession>A0A7N4NWF2</accession>
<organism evidence="1 2">
    <name type="scientific">Sarcophilus harrisii</name>
    <name type="common">Tasmanian devil</name>
    <name type="synonym">Sarcophilus laniarius</name>
    <dbReference type="NCBI Taxonomy" id="9305"/>
    <lineage>
        <taxon>Eukaryota</taxon>
        <taxon>Metazoa</taxon>
        <taxon>Chordata</taxon>
        <taxon>Craniata</taxon>
        <taxon>Vertebrata</taxon>
        <taxon>Euteleostomi</taxon>
        <taxon>Mammalia</taxon>
        <taxon>Metatheria</taxon>
        <taxon>Dasyuromorphia</taxon>
        <taxon>Dasyuridae</taxon>
        <taxon>Sarcophilus</taxon>
    </lineage>
</organism>
<proteinExistence type="predicted"/>
<reference evidence="1" key="2">
    <citation type="submission" date="2025-08" db="UniProtKB">
        <authorList>
            <consortium name="Ensembl"/>
        </authorList>
    </citation>
    <scope>IDENTIFICATION</scope>
</reference>
<dbReference type="Ensembl" id="ENSSHAT00000044740.1">
    <property type="protein sequence ID" value="ENSSHAP00000029484.1"/>
    <property type="gene ID" value="ENSSHAG00000025921.1"/>
</dbReference>
<dbReference type="AlphaFoldDB" id="A0A7N4NWF2"/>
<protein>
    <submittedName>
        <fullName evidence="1">Uncharacterized protein</fullName>
    </submittedName>
</protein>
<dbReference type="GeneTree" id="ENSGT01030000239313"/>